<dbReference type="EMBL" id="LXJU01000006">
    <property type="protein sequence ID" value="OGE54210.1"/>
    <property type="molecule type" value="Genomic_DNA"/>
</dbReference>
<proteinExistence type="predicted"/>
<gene>
    <name evidence="1" type="ORF">PENARI_c006G09374</name>
</gene>
<dbReference type="AlphaFoldDB" id="A0A1F5LMG1"/>
<reference evidence="1 2" key="1">
    <citation type="journal article" date="2016" name="Sci. Rep.">
        <title>Penicillium arizonense, a new, genome sequenced fungal species, reveals a high chemical diversity in secreted metabolites.</title>
        <authorList>
            <person name="Grijseels S."/>
            <person name="Nielsen J.C."/>
            <person name="Randelovic M."/>
            <person name="Nielsen J."/>
            <person name="Nielsen K.F."/>
            <person name="Workman M."/>
            <person name="Frisvad J.C."/>
        </authorList>
    </citation>
    <scope>NUCLEOTIDE SEQUENCE [LARGE SCALE GENOMIC DNA]</scope>
    <source>
        <strain evidence="1 2">CBS 141311</strain>
    </source>
</reference>
<organism evidence="1 2">
    <name type="scientific">Penicillium arizonense</name>
    <dbReference type="NCBI Taxonomy" id="1835702"/>
    <lineage>
        <taxon>Eukaryota</taxon>
        <taxon>Fungi</taxon>
        <taxon>Dikarya</taxon>
        <taxon>Ascomycota</taxon>
        <taxon>Pezizomycotina</taxon>
        <taxon>Eurotiomycetes</taxon>
        <taxon>Eurotiomycetidae</taxon>
        <taxon>Eurotiales</taxon>
        <taxon>Aspergillaceae</taxon>
        <taxon>Penicillium</taxon>
    </lineage>
</organism>
<keyword evidence="2" id="KW-1185">Reference proteome</keyword>
<dbReference type="OrthoDB" id="4886528at2759"/>
<sequence length="140" mass="14944">MTFYPLSTPTTSSLLKYFHSSTMKVPCFLGALALAGSAAAWNGQLSADAYNPGEGGTITQEIHLLDYTTGSRYNGVLYGGFNACTTTQCSVYFEEVSGGNYQFSTKVWRTNNGCHNIDFLGAFNAGHGYCCGSLPCNISA</sequence>
<dbReference type="RefSeq" id="XP_022489647.1">
    <property type="nucleotide sequence ID" value="XM_022630534.1"/>
</dbReference>
<evidence type="ECO:0000313" key="2">
    <source>
        <dbReference type="Proteomes" id="UP000177622"/>
    </source>
</evidence>
<dbReference type="Proteomes" id="UP000177622">
    <property type="component" value="Unassembled WGS sequence"/>
</dbReference>
<dbReference type="GeneID" id="34575268"/>
<accession>A0A1F5LMG1</accession>
<protein>
    <submittedName>
        <fullName evidence="1">Uncharacterized protein</fullName>
    </submittedName>
</protein>
<comment type="caution">
    <text evidence="1">The sequence shown here is derived from an EMBL/GenBank/DDBJ whole genome shotgun (WGS) entry which is preliminary data.</text>
</comment>
<evidence type="ECO:0000313" key="1">
    <source>
        <dbReference type="EMBL" id="OGE54210.1"/>
    </source>
</evidence>
<name>A0A1F5LMG1_PENAI</name>